<reference evidence="2" key="1">
    <citation type="submission" date="2020-05" db="EMBL/GenBank/DDBJ databases">
        <authorList>
            <person name="Chiriac C."/>
            <person name="Salcher M."/>
            <person name="Ghai R."/>
            <person name="Kavagutti S V."/>
        </authorList>
    </citation>
    <scope>NUCLEOTIDE SEQUENCE</scope>
</reference>
<organism evidence="2">
    <name type="scientific">freshwater metagenome</name>
    <dbReference type="NCBI Taxonomy" id="449393"/>
    <lineage>
        <taxon>unclassified sequences</taxon>
        <taxon>metagenomes</taxon>
        <taxon>ecological metagenomes</taxon>
    </lineage>
</organism>
<protein>
    <submittedName>
        <fullName evidence="2">Unannotated protein</fullName>
    </submittedName>
</protein>
<dbReference type="Gene3D" id="3.40.50.720">
    <property type="entry name" value="NAD(P)-binding Rossmann-like Domain"/>
    <property type="match status" value="2"/>
</dbReference>
<dbReference type="PANTHER" id="PTHR43593">
    <property type="match status" value="1"/>
</dbReference>
<proteinExistence type="predicted"/>
<dbReference type="InterPro" id="IPR050424">
    <property type="entry name" value="Gfo-Idh-MocA_inositol_DH"/>
</dbReference>
<dbReference type="Gene3D" id="3.30.360.10">
    <property type="entry name" value="Dihydrodipicolinate Reductase, domain 2"/>
    <property type="match status" value="1"/>
</dbReference>
<feature type="domain" description="Gfo/Idh/MocA-like oxidoreductase C-terminal" evidence="1">
    <location>
        <begin position="55"/>
        <end position="238"/>
    </location>
</feature>
<sequence length="253" mass="27591">MPIIAAGIPVLCEKPMTPDVPSALRGVDAEVKSGKKVRQVGCMRRFDEGYIQLQKQISGAHLGELLALHCAHRNPSVPEWYGNDMLIADSVSHEIDIVRFLTGSPIVSAEVKQLKRNKLAPERLNEPILVLLETESGVIATVEMNVSVQFGYQVITEAVFQKGVSEIGRSNGMTTWESGRSSTAEHVSYLTRFARAYDDEIQSWISGAKIGQLGGPNAWDGYMSVAVVEAGLKSLHSGEKEAATYATKPAFYN</sequence>
<evidence type="ECO:0000259" key="1">
    <source>
        <dbReference type="Pfam" id="PF02894"/>
    </source>
</evidence>
<accession>A0A6J7AZE3</accession>
<dbReference type="SUPFAM" id="SSF51735">
    <property type="entry name" value="NAD(P)-binding Rossmann-fold domains"/>
    <property type="match status" value="1"/>
</dbReference>
<dbReference type="SUPFAM" id="SSF55347">
    <property type="entry name" value="Glyceraldehyde-3-phosphate dehydrogenase-like, C-terminal domain"/>
    <property type="match status" value="1"/>
</dbReference>
<dbReference type="InterPro" id="IPR036291">
    <property type="entry name" value="NAD(P)-bd_dom_sf"/>
</dbReference>
<dbReference type="EMBL" id="CAFAHD010000066">
    <property type="protein sequence ID" value="CAB4837638.1"/>
    <property type="molecule type" value="Genomic_DNA"/>
</dbReference>
<dbReference type="Pfam" id="PF02894">
    <property type="entry name" value="GFO_IDH_MocA_C"/>
    <property type="match status" value="1"/>
</dbReference>
<evidence type="ECO:0000313" key="2">
    <source>
        <dbReference type="EMBL" id="CAB4837638.1"/>
    </source>
</evidence>
<gene>
    <name evidence="2" type="ORF">UFOPK3227_00660</name>
</gene>
<dbReference type="PANTHER" id="PTHR43593:SF1">
    <property type="entry name" value="INOSITOL 2-DEHYDROGENASE"/>
    <property type="match status" value="1"/>
</dbReference>
<dbReference type="InterPro" id="IPR004104">
    <property type="entry name" value="Gfo/Idh/MocA-like_OxRdtase_C"/>
</dbReference>
<name>A0A6J7AZE3_9ZZZZ</name>
<dbReference type="AlphaFoldDB" id="A0A6J7AZE3"/>